<dbReference type="Gene3D" id="3.60.10.10">
    <property type="entry name" value="Endonuclease/exonuclease/phosphatase"/>
    <property type="match status" value="1"/>
</dbReference>
<accession>X6PEZ9</accession>
<proteinExistence type="predicted"/>
<name>X6PEZ9_RETFI</name>
<protein>
    <recommendedName>
        <fullName evidence="1">Endonuclease/exonuclease/phosphatase domain-containing protein</fullName>
    </recommendedName>
</protein>
<sequence>KSDDDEISSLGFYSKAQILEQNLHQKRPISVYCKKDSDHWSETGRSGVLCRRDLMYLIMNHVEWKFHALIKKSHCYSACNQFNIQAFEQELQFAQKITEHIVIEGDCNAHHPAWLDQNTDDVGESILDFIVSNGLHIINALPFNYTFMKDNATSSIDITLCVSSILPLLAIGGQMLNLIISQLRPISKPRETLTIGCNLLILPTRYVLFQHWVNKETNSVARSDSDKAYLLAKTFAEPSQPPKDVDEKHYEMVEDEIKFKVAISKPLELDDNYVCSFDIHQSDITREEVIEALKIWMEFPLGPINGRCCLQLIRRNASHSISQLLPLEWRQKQEEVKLYQMVRSIQWP</sequence>
<evidence type="ECO:0000313" key="3">
    <source>
        <dbReference type="Proteomes" id="UP000023152"/>
    </source>
</evidence>
<gene>
    <name evidence="2" type="ORF">RFI_00379</name>
</gene>
<dbReference type="SUPFAM" id="SSF56219">
    <property type="entry name" value="DNase I-like"/>
    <property type="match status" value="1"/>
</dbReference>
<dbReference type="EMBL" id="ASPP01000392">
    <property type="protein sequence ID" value="ETO36683.1"/>
    <property type="molecule type" value="Genomic_DNA"/>
</dbReference>
<dbReference type="InterPro" id="IPR005135">
    <property type="entry name" value="Endo/exonuclease/phosphatase"/>
</dbReference>
<organism evidence="2 3">
    <name type="scientific">Reticulomyxa filosa</name>
    <dbReference type="NCBI Taxonomy" id="46433"/>
    <lineage>
        <taxon>Eukaryota</taxon>
        <taxon>Sar</taxon>
        <taxon>Rhizaria</taxon>
        <taxon>Retaria</taxon>
        <taxon>Foraminifera</taxon>
        <taxon>Monothalamids</taxon>
        <taxon>Reticulomyxidae</taxon>
        <taxon>Reticulomyxa</taxon>
    </lineage>
</organism>
<reference evidence="2 3" key="1">
    <citation type="journal article" date="2013" name="Curr. Biol.">
        <title>The Genome of the Foraminiferan Reticulomyxa filosa.</title>
        <authorList>
            <person name="Glockner G."/>
            <person name="Hulsmann N."/>
            <person name="Schleicher M."/>
            <person name="Noegel A.A."/>
            <person name="Eichinger L."/>
            <person name="Gallinger C."/>
            <person name="Pawlowski J."/>
            <person name="Sierra R."/>
            <person name="Euteneuer U."/>
            <person name="Pillet L."/>
            <person name="Moustafa A."/>
            <person name="Platzer M."/>
            <person name="Groth M."/>
            <person name="Szafranski K."/>
            <person name="Schliwa M."/>
        </authorList>
    </citation>
    <scope>NUCLEOTIDE SEQUENCE [LARGE SCALE GENOMIC DNA]</scope>
</reference>
<dbReference type="Pfam" id="PF14529">
    <property type="entry name" value="Exo_endo_phos_2"/>
    <property type="match status" value="1"/>
</dbReference>
<feature type="domain" description="Endonuclease/exonuclease/phosphatase" evidence="1">
    <location>
        <begin position="74"/>
        <end position="166"/>
    </location>
</feature>
<dbReference type="AlphaFoldDB" id="X6PEZ9"/>
<evidence type="ECO:0000259" key="1">
    <source>
        <dbReference type="Pfam" id="PF14529"/>
    </source>
</evidence>
<comment type="caution">
    <text evidence="2">The sequence shown here is derived from an EMBL/GenBank/DDBJ whole genome shotgun (WGS) entry which is preliminary data.</text>
</comment>
<dbReference type="InterPro" id="IPR036691">
    <property type="entry name" value="Endo/exonu/phosph_ase_sf"/>
</dbReference>
<dbReference type="GO" id="GO:0003824">
    <property type="term" value="F:catalytic activity"/>
    <property type="evidence" value="ECO:0007669"/>
    <property type="project" value="InterPro"/>
</dbReference>
<dbReference type="Proteomes" id="UP000023152">
    <property type="component" value="Unassembled WGS sequence"/>
</dbReference>
<dbReference type="OrthoDB" id="7391519at2759"/>
<evidence type="ECO:0000313" key="2">
    <source>
        <dbReference type="EMBL" id="ETO36683.1"/>
    </source>
</evidence>
<keyword evidence="3" id="KW-1185">Reference proteome</keyword>
<feature type="non-terminal residue" evidence="2">
    <location>
        <position position="1"/>
    </location>
</feature>